<proteinExistence type="predicted"/>
<dbReference type="Proteomes" id="UP000002675">
    <property type="component" value="Chromosome II"/>
</dbReference>
<evidence type="ECO:0000313" key="3">
    <source>
        <dbReference type="Proteomes" id="UP000002675"/>
    </source>
</evidence>
<feature type="transmembrane region" description="Helical" evidence="1">
    <location>
        <begin position="6"/>
        <end position="27"/>
    </location>
</feature>
<evidence type="ECO:0000313" key="2">
    <source>
        <dbReference type="EMBL" id="BAC97647.1"/>
    </source>
</evidence>
<dbReference type="HOGENOM" id="CLU_2959724_0_0_6"/>
<dbReference type="EMBL" id="BA000038">
    <property type="protein sequence ID" value="BAC97647.1"/>
    <property type="molecule type" value="Genomic_DNA"/>
</dbReference>
<keyword evidence="1" id="KW-1133">Transmembrane helix</keyword>
<organism evidence="2 3">
    <name type="scientific">Vibrio vulnificus (strain YJ016)</name>
    <dbReference type="NCBI Taxonomy" id="196600"/>
    <lineage>
        <taxon>Bacteria</taxon>
        <taxon>Pseudomonadati</taxon>
        <taxon>Pseudomonadota</taxon>
        <taxon>Gammaproteobacteria</taxon>
        <taxon>Vibrionales</taxon>
        <taxon>Vibrionaceae</taxon>
        <taxon>Vibrio</taxon>
    </lineage>
</organism>
<keyword evidence="1" id="KW-0812">Transmembrane</keyword>
<accession>Q7MBW6</accession>
<evidence type="ECO:0000256" key="1">
    <source>
        <dbReference type="SAM" id="Phobius"/>
    </source>
</evidence>
<protein>
    <submittedName>
        <fullName evidence="2">Uncharacterized protein</fullName>
    </submittedName>
</protein>
<dbReference type="KEGG" id="vvy:VVA1621"/>
<keyword evidence="1" id="KW-0472">Membrane</keyword>
<reference evidence="2 3" key="1">
    <citation type="journal article" date="2003" name="Genome Res.">
        <title>Comparative genome analysis of Vibrio vulnificus, a marine pathogen.</title>
        <authorList>
            <person name="Chen C.Y."/>
            <person name="Wu K.M."/>
            <person name="Chang Y.C."/>
            <person name="Chang C.H."/>
            <person name="Tsai H.C."/>
            <person name="Liao T.L."/>
            <person name="Liu Y.M."/>
            <person name="Chen H.J."/>
            <person name="Shen A.B."/>
            <person name="Li J.C."/>
            <person name="Su T.L."/>
            <person name="Shao C.P."/>
            <person name="Lee C.T."/>
            <person name="Hor L.I."/>
            <person name="Tsai S.F."/>
        </authorList>
    </citation>
    <scope>NUCLEOTIDE SEQUENCE [LARGE SCALE GENOMIC DNA]</scope>
    <source>
        <strain evidence="2 3">YJ016</strain>
    </source>
</reference>
<gene>
    <name evidence="2" type="ordered locus">VVA1621</name>
</gene>
<dbReference type="AlphaFoldDB" id="Q7MBW6"/>
<sequence>MKSRFVSIDCVMLVVYSAGIHVVYVSLPNLTQQFQMIWVYERTNKTSQRCGNGHDRGLK</sequence>
<name>Q7MBW6_VIBVY</name>